<evidence type="ECO:0008006" key="10">
    <source>
        <dbReference type="Google" id="ProtNLM"/>
    </source>
</evidence>
<feature type="domain" description="Acyl-CoA dehydrogenase/oxidase C-terminal" evidence="5">
    <location>
        <begin position="270"/>
        <end position="426"/>
    </location>
</feature>
<protein>
    <recommendedName>
        <fullName evidence="10">Acyl-CoA dehydrogenase/oxidase C-terminal domain-containing protein</fullName>
    </recommendedName>
</protein>
<dbReference type="InterPro" id="IPR009075">
    <property type="entry name" value="AcylCo_DH/oxidase_C"/>
</dbReference>
<dbReference type="GO" id="GO:0003995">
    <property type="term" value="F:acyl-CoA dehydrogenase activity"/>
    <property type="evidence" value="ECO:0007669"/>
    <property type="project" value="TreeGrafter"/>
</dbReference>
<dbReference type="OrthoDB" id="448314at2759"/>
<feature type="domain" description="Adaptive response protein AidB N-terminal" evidence="7">
    <location>
        <begin position="13"/>
        <end position="160"/>
    </location>
</feature>
<feature type="domain" description="Acyl-CoA oxidase/dehydrogenase middle" evidence="6">
    <location>
        <begin position="169"/>
        <end position="260"/>
    </location>
</feature>
<evidence type="ECO:0000259" key="5">
    <source>
        <dbReference type="Pfam" id="PF00441"/>
    </source>
</evidence>
<comment type="cofactor">
    <cofactor evidence="4">
        <name>FAD</name>
        <dbReference type="ChEBI" id="CHEBI:57692"/>
    </cofactor>
</comment>
<evidence type="ECO:0000259" key="6">
    <source>
        <dbReference type="Pfam" id="PF02770"/>
    </source>
</evidence>
<dbReference type="Gene3D" id="2.40.110.20">
    <property type="match status" value="1"/>
</dbReference>
<proteinExistence type="inferred from homology"/>
<dbReference type="Pfam" id="PF02770">
    <property type="entry name" value="Acyl-CoA_dh_M"/>
    <property type="match status" value="1"/>
</dbReference>
<organism evidence="8 9">
    <name type="scientific">Stentor coeruleus</name>
    <dbReference type="NCBI Taxonomy" id="5963"/>
    <lineage>
        <taxon>Eukaryota</taxon>
        <taxon>Sar</taxon>
        <taxon>Alveolata</taxon>
        <taxon>Ciliophora</taxon>
        <taxon>Postciliodesmatophora</taxon>
        <taxon>Heterotrichea</taxon>
        <taxon>Heterotrichida</taxon>
        <taxon>Stentoridae</taxon>
        <taxon>Stentor</taxon>
    </lineage>
</organism>
<dbReference type="InterPro" id="IPR009100">
    <property type="entry name" value="AcylCoA_DH/oxidase_NM_dom_sf"/>
</dbReference>
<dbReference type="InterPro" id="IPR036250">
    <property type="entry name" value="AcylCo_DH-like_C"/>
</dbReference>
<dbReference type="SUPFAM" id="SSF47203">
    <property type="entry name" value="Acyl-CoA dehydrogenase C-terminal domain-like"/>
    <property type="match status" value="1"/>
</dbReference>
<sequence length="548" mass="62538">MVDFFQEGPRLGNQYLEDSALRSYLKVFMGTDLSSHEADFKRFGLRVVDELIPHHRMCERYPPEFEEYSAWGERINKIHTHPSWTYMHRVSSQENLIGLGYSDLKNPRLVQFTKLYLFNPSSGLYMCPLAMTDGAAYLIKHFLNKNQETDEVFRRLTSNNPDDFWTSGQWMTEKHGGSDVSSATKTIAIHISGDEYKLYGYKWFTSATTADVTFTLARVDGKVSLFLVKIPENLTKLKVVRLKDKMGTRQLPTSEIILEGCVGKLVSPVGQGVKFISNLMNITRLYNTLSAVSSMRRATAIARDYSFRRNAFGKSIIEHPLHSMTLFLMEIKTRGCLLLALYAGSLLEKVERKTSTDWESLTLRILTPIAKLYTGKLSSEVVKEGMECLGGVGYMENSGFPNLLRDTEVYSIWEGTTNILSLDMIRVIQKSQDFSLTFLKTALQTLSSDITLQKRIENVSSLLTNQHLHRKLAFELGHIIISGLFDMVSKKTLSKIDEQGGKYWKKVFNEDFTSPPLPLIKELAENYYENHPTGYGDYNPDRSPRYKL</sequence>
<evidence type="ECO:0000313" key="8">
    <source>
        <dbReference type="EMBL" id="OMJ85164.1"/>
    </source>
</evidence>
<keyword evidence="9" id="KW-1185">Reference proteome</keyword>
<comment type="caution">
    <text evidence="8">The sequence shown here is derived from an EMBL/GenBank/DDBJ whole genome shotgun (WGS) entry which is preliminary data.</text>
</comment>
<keyword evidence="4" id="KW-0560">Oxidoreductase</keyword>
<evidence type="ECO:0000256" key="3">
    <source>
        <dbReference type="ARBA" id="ARBA00022827"/>
    </source>
</evidence>
<dbReference type="Pfam" id="PF18158">
    <property type="entry name" value="AidB_N"/>
    <property type="match status" value="1"/>
</dbReference>
<dbReference type="PANTHER" id="PTHR42707:SF2">
    <property type="entry name" value="ACD11 DEHYDROGENASE"/>
    <property type="match status" value="1"/>
</dbReference>
<dbReference type="InterPro" id="IPR006091">
    <property type="entry name" value="Acyl-CoA_Oxase/DH_mid-dom"/>
</dbReference>
<gene>
    <name evidence="8" type="ORF">SteCoe_13554</name>
</gene>
<accession>A0A1R2C814</accession>
<evidence type="ECO:0000256" key="1">
    <source>
        <dbReference type="ARBA" id="ARBA00009347"/>
    </source>
</evidence>
<evidence type="ECO:0000256" key="4">
    <source>
        <dbReference type="RuleBase" id="RU362125"/>
    </source>
</evidence>
<dbReference type="PANTHER" id="PTHR42707">
    <property type="entry name" value="ACYL-COA DEHYDROGENASE"/>
    <property type="match status" value="1"/>
</dbReference>
<dbReference type="SUPFAM" id="SSF56645">
    <property type="entry name" value="Acyl-CoA dehydrogenase NM domain-like"/>
    <property type="match status" value="1"/>
</dbReference>
<dbReference type="Gene3D" id="1.20.140.10">
    <property type="entry name" value="Butyryl-CoA Dehydrogenase, subunit A, domain 3"/>
    <property type="match status" value="1"/>
</dbReference>
<keyword evidence="2 4" id="KW-0285">Flavoprotein</keyword>
<dbReference type="AlphaFoldDB" id="A0A1R2C814"/>
<dbReference type="Proteomes" id="UP000187209">
    <property type="component" value="Unassembled WGS sequence"/>
</dbReference>
<dbReference type="Pfam" id="PF00441">
    <property type="entry name" value="Acyl-CoA_dh_1"/>
    <property type="match status" value="1"/>
</dbReference>
<evidence type="ECO:0000313" key="9">
    <source>
        <dbReference type="Proteomes" id="UP000187209"/>
    </source>
</evidence>
<evidence type="ECO:0000256" key="2">
    <source>
        <dbReference type="ARBA" id="ARBA00022630"/>
    </source>
</evidence>
<comment type="similarity">
    <text evidence="1 4">Belongs to the acyl-CoA dehydrogenase family.</text>
</comment>
<dbReference type="EMBL" id="MPUH01000245">
    <property type="protein sequence ID" value="OMJ85164.1"/>
    <property type="molecule type" value="Genomic_DNA"/>
</dbReference>
<dbReference type="InterPro" id="IPR052904">
    <property type="entry name" value="Acyl-CoA_dehydrogenase-like"/>
</dbReference>
<dbReference type="InterPro" id="IPR041504">
    <property type="entry name" value="AidB_N"/>
</dbReference>
<reference evidence="8 9" key="1">
    <citation type="submission" date="2016-11" db="EMBL/GenBank/DDBJ databases">
        <title>The macronuclear genome of Stentor coeruleus: a giant cell with tiny introns.</title>
        <authorList>
            <person name="Slabodnick M."/>
            <person name="Ruby J.G."/>
            <person name="Reiff S.B."/>
            <person name="Swart E.C."/>
            <person name="Gosai S."/>
            <person name="Prabakaran S."/>
            <person name="Witkowska E."/>
            <person name="Larue G.E."/>
            <person name="Fisher S."/>
            <person name="Freeman R.M."/>
            <person name="Gunawardena J."/>
            <person name="Chu W."/>
            <person name="Stover N.A."/>
            <person name="Gregory B.D."/>
            <person name="Nowacki M."/>
            <person name="Derisi J."/>
            <person name="Roy S.W."/>
            <person name="Marshall W.F."/>
            <person name="Sood P."/>
        </authorList>
    </citation>
    <scope>NUCLEOTIDE SEQUENCE [LARGE SCALE GENOMIC DNA]</scope>
    <source>
        <strain evidence="8">WM001</strain>
    </source>
</reference>
<name>A0A1R2C814_9CILI</name>
<dbReference type="Gene3D" id="6.10.250.600">
    <property type="match status" value="1"/>
</dbReference>
<keyword evidence="3 4" id="KW-0274">FAD</keyword>
<evidence type="ECO:0000259" key="7">
    <source>
        <dbReference type="Pfam" id="PF18158"/>
    </source>
</evidence>